<protein>
    <recommendedName>
        <fullName evidence="4 13">Adenine DNA glycosylase</fullName>
        <ecNumber evidence="3 13">3.2.2.31</ecNumber>
    </recommendedName>
</protein>
<dbReference type="OrthoDB" id="10248838at2759"/>
<evidence type="ECO:0000256" key="7">
    <source>
        <dbReference type="ARBA" id="ARBA00022763"/>
    </source>
</evidence>
<dbReference type="Pfam" id="PF14815">
    <property type="entry name" value="NUDIX_4"/>
    <property type="match status" value="1"/>
</dbReference>
<evidence type="ECO:0000256" key="9">
    <source>
        <dbReference type="ARBA" id="ARBA00023004"/>
    </source>
</evidence>
<dbReference type="RefSeq" id="XP_021870914.1">
    <property type="nucleotide sequence ID" value="XM_022015994.1"/>
</dbReference>
<dbReference type="SMART" id="SM00525">
    <property type="entry name" value="FES"/>
    <property type="match status" value="1"/>
</dbReference>
<evidence type="ECO:0000256" key="3">
    <source>
        <dbReference type="ARBA" id="ARBA00012045"/>
    </source>
</evidence>
<comment type="caution">
    <text evidence="16">The sequence shown here is derived from an EMBL/GenBank/DDBJ whole genome shotgun (WGS) entry which is preliminary data.</text>
</comment>
<dbReference type="FunCoup" id="A0A1Y1UIC8">
    <property type="interactions" value="233"/>
</dbReference>
<dbReference type="Proteomes" id="UP000193218">
    <property type="component" value="Unassembled WGS sequence"/>
</dbReference>
<dbReference type="GO" id="GO:0006298">
    <property type="term" value="P:mismatch repair"/>
    <property type="evidence" value="ECO:0007669"/>
    <property type="project" value="TreeGrafter"/>
</dbReference>
<dbReference type="InterPro" id="IPR011257">
    <property type="entry name" value="DNA_glycosylase"/>
</dbReference>
<organism evidence="16 17">
    <name type="scientific">Kockovaella imperatae</name>
    <dbReference type="NCBI Taxonomy" id="4999"/>
    <lineage>
        <taxon>Eukaryota</taxon>
        <taxon>Fungi</taxon>
        <taxon>Dikarya</taxon>
        <taxon>Basidiomycota</taxon>
        <taxon>Agaricomycotina</taxon>
        <taxon>Tremellomycetes</taxon>
        <taxon>Tremellales</taxon>
        <taxon>Cuniculitremaceae</taxon>
        <taxon>Kockovaella</taxon>
    </lineage>
</organism>
<evidence type="ECO:0000256" key="4">
    <source>
        <dbReference type="ARBA" id="ARBA00022023"/>
    </source>
</evidence>
<keyword evidence="11" id="KW-0234">DNA repair</keyword>
<dbReference type="InterPro" id="IPR003651">
    <property type="entry name" value="Endonuclease3_FeS-loop_motif"/>
</dbReference>
<dbReference type="PANTHER" id="PTHR42944:SF1">
    <property type="entry name" value="ADENINE DNA GLYCOSYLASE"/>
    <property type="match status" value="1"/>
</dbReference>
<dbReference type="GO" id="GO:0032357">
    <property type="term" value="F:oxidized purine DNA binding"/>
    <property type="evidence" value="ECO:0007669"/>
    <property type="project" value="TreeGrafter"/>
</dbReference>
<dbReference type="GeneID" id="33557803"/>
<dbReference type="SUPFAM" id="SSF48150">
    <property type="entry name" value="DNA-glycosylase"/>
    <property type="match status" value="1"/>
</dbReference>
<dbReference type="GO" id="GO:0034039">
    <property type="term" value="F:8-oxo-7,8-dihydroguanine DNA N-glycosylase activity"/>
    <property type="evidence" value="ECO:0007669"/>
    <property type="project" value="TreeGrafter"/>
</dbReference>
<dbReference type="InterPro" id="IPR023170">
    <property type="entry name" value="HhH_base_excis_C"/>
</dbReference>
<keyword evidence="17" id="KW-1185">Reference proteome</keyword>
<feature type="compositionally biased region" description="Low complexity" evidence="14">
    <location>
        <begin position="1"/>
        <end position="21"/>
    </location>
</feature>
<evidence type="ECO:0000313" key="17">
    <source>
        <dbReference type="Proteomes" id="UP000193218"/>
    </source>
</evidence>
<dbReference type="Gene3D" id="1.10.340.30">
    <property type="entry name" value="Hypothetical protein, domain 2"/>
    <property type="match status" value="1"/>
</dbReference>
<evidence type="ECO:0000259" key="15">
    <source>
        <dbReference type="SMART" id="SM00478"/>
    </source>
</evidence>
<reference evidence="16 17" key="1">
    <citation type="submission" date="2017-03" db="EMBL/GenBank/DDBJ databases">
        <title>Widespread Adenine N6-methylation of Active Genes in Fungi.</title>
        <authorList>
            <consortium name="DOE Joint Genome Institute"/>
            <person name="Mondo S.J."/>
            <person name="Dannebaum R.O."/>
            <person name="Kuo R.C."/>
            <person name="Louie K.B."/>
            <person name="Bewick A.J."/>
            <person name="Labutti K."/>
            <person name="Haridas S."/>
            <person name="Kuo A."/>
            <person name="Salamov A."/>
            <person name="Ahrendt S.R."/>
            <person name="Lau R."/>
            <person name="Bowen B.P."/>
            <person name="Lipzen A."/>
            <person name="Sullivan W."/>
            <person name="Andreopoulos W.B."/>
            <person name="Clum A."/>
            <person name="Lindquist E."/>
            <person name="Daum C."/>
            <person name="Northen T.R."/>
            <person name="Ramamoorthy G."/>
            <person name="Schmitz R.J."/>
            <person name="Gryganskyi A."/>
            <person name="Culley D."/>
            <person name="Magnuson J."/>
            <person name="James T.Y."/>
            <person name="O'Malley M.A."/>
            <person name="Stajich J.E."/>
            <person name="Spatafora J.W."/>
            <person name="Visel A."/>
            <person name="Grigoriev I.V."/>
        </authorList>
    </citation>
    <scope>NUCLEOTIDE SEQUENCE [LARGE SCALE GENOMIC DNA]</scope>
    <source>
        <strain evidence="16 17">NRRL Y-17943</strain>
    </source>
</reference>
<dbReference type="FunFam" id="1.10.340.30:FF:000002">
    <property type="entry name" value="Adenine DNA glycosylase"/>
    <property type="match status" value="1"/>
</dbReference>
<evidence type="ECO:0000256" key="14">
    <source>
        <dbReference type="SAM" id="MobiDB-lite"/>
    </source>
</evidence>
<evidence type="ECO:0000256" key="1">
    <source>
        <dbReference type="ARBA" id="ARBA00000843"/>
    </source>
</evidence>
<dbReference type="EMBL" id="NBSH01000007">
    <property type="protein sequence ID" value="ORX36845.1"/>
    <property type="molecule type" value="Genomic_DNA"/>
</dbReference>
<comment type="similarity">
    <text evidence="2 13">Belongs to the Nth/MutY family.</text>
</comment>
<evidence type="ECO:0000256" key="11">
    <source>
        <dbReference type="ARBA" id="ARBA00023204"/>
    </source>
</evidence>
<dbReference type="SUPFAM" id="SSF55811">
    <property type="entry name" value="Nudix"/>
    <property type="match status" value="1"/>
</dbReference>
<feature type="domain" description="HhH-GPD" evidence="15">
    <location>
        <begin position="110"/>
        <end position="269"/>
    </location>
</feature>
<dbReference type="GO" id="GO:0006285">
    <property type="term" value="P:base-excision repair, AP site formation"/>
    <property type="evidence" value="ECO:0007669"/>
    <property type="project" value="UniProtKB-ARBA"/>
</dbReference>
<name>A0A1Y1UIC8_9TREE</name>
<dbReference type="InterPro" id="IPR003265">
    <property type="entry name" value="HhH-GPD_domain"/>
</dbReference>
<evidence type="ECO:0000256" key="8">
    <source>
        <dbReference type="ARBA" id="ARBA00022801"/>
    </source>
</evidence>
<dbReference type="InterPro" id="IPR044298">
    <property type="entry name" value="MIG/MutY"/>
</dbReference>
<sequence>MRPRKSSSTYTISSGSESDPYAPSPSPPPAKRSKVTRKTANAPACVASSRPHGPEYHSTSDVITSQDALLDWFEQVRDKRRMPWRKPYDPDLSPEAKGQRAYEIWVSEVMLQQTQVSTVIAYWNRWIAKWPTIADLAKADLEEVNAMWRGLGYYRRARSLLEGAKTIMSNPKYKGRLPSDPIELEKGIPGVGKYTAGAICSTAYGTRTPLVDGNVHRLLTRLLAIHASQTGPATIKQLWKSAAEMVDALPDRPGVAGDWNQALMELGSQVCKPTAPDCGSCPLRSSCKAYAEVKRPPPQPTLACTLCEPIPTTIPSVCIFPMRKEKKTSREEHEVVCILEWRSDTDRRWLFTKRPDKGLLAGLYEPPTTPIPPDSTSTDRERLALESLSTYVQLTQSPTPRYIASVPHIFSHINMTYHVVHVLVEPPPGTTLPPTTGIWYDADTVESANVGTGVKKVWAAVYGSWGRFEAKTAPKTIRKVMMPLMPRK</sequence>
<dbReference type="InParanoid" id="A0A1Y1UIC8"/>
<feature type="region of interest" description="Disordered" evidence="14">
    <location>
        <begin position="1"/>
        <end position="60"/>
    </location>
</feature>
<evidence type="ECO:0000256" key="10">
    <source>
        <dbReference type="ARBA" id="ARBA00023014"/>
    </source>
</evidence>
<keyword evidence="5" id="KW-0004">4Fe-4S</keyword>
<dbReference type="CDD" id="cd03431">
    <property type="entry name" value="NUDIX_DNA_Glycosylase_C-MutY"/>
    <property type="match status" value="1"/>
</dbReference>
<dbReference type="GO" id="GO:0051539">
    <property type="term" value="F:4 iron, 4 sulfur cluster binding"/>
    <property type="evidence" value="ECO:0007669"/>
    <property type="project" value="UniProtKB-UniRule"/>
</dbReference>
<dbReference type="STRING" id="4999.A0A1Y1UIC8"/>
<gene>
    <name evidence="16" type="ORF">BD324DRAFT_627388</name>
</gene>
<keyword evidence="9 13" id="KW-0408">Iron</keyword>
<dbReference type="GO" id="GO:0000701">
    <property type="term" value="F:purine-specific mismatch base pair DNA N-glycosylase activity"/>
    <property type="evidence" value="ECO:0007669"/>
    <property type="project" value="UniProtKB-EC"/>
</dbReference>
<dbReference type="Gene3D" id="3.90.79.10">
    <property type="entry name" value="Nucleoside Triphosphate Pyrophosphohydrolase"/>
    <property type="match status" value="1"/>
</dbReference>
<dbReference type="GO" id="GO:0005634">
    <property type="term" value="C:nucleus"/>
    <property type="evidence" value="ECO:0007669"/>
    <property type="project" value="TreeGrafter"/>
</dbReference>
<evidence type="ECO:0000256" key="12">
    <source>
        <dbReference type="ARBA" id="ARBA00023295"/>
    </source>
</evidence>
<evidence type="ECO:0000256" key="13">
    <source>
        <dbReference type="RuleBase" id="RU365096"/>
    </source>
</evidence>
<proteinExistence type="inferred from homology"/>
<comment type="catalytic activity">
    <reaction evidence="1 13">
        <text>Hydrolyzes free adenine bases from 7,8-dihydro-8-oxoguanine:adenine mismatched double-stranded DNA, leaving an apurinic site.</text>
        <dbReference type="EC" id="3.2.2.31"/>
    </reaction>
</comment>
<dbReference type="PANTHER" id="PTHR42944">
    <property type="entry name" value="ADENINE DNA GLYCOSYLASE"/>
    <property type="match status" value="1"/>
</dbReference>
<dbReference type="CDD" id="cd00056">
    <property type="entry name" value="ENDO3c"/>
    <property type="match status" value="1"/>
</dbReference>
<comment type="function">
    <text evidence="13">Adenine glycosylase active on G-A mispairs.</text>
</comment>
<dbReference type="SMART" id="SM00478">
    <property type="entry name" value="ENDO3c"/>
    <property type="match status" value="1"/>
</dbReference>
<evidence type="ECO:0000256" key="5">
    <source>
        <dbReference type="ARBA" id="ARBA00022485"/>
    </source>
</evidence>
<comment type="cofactor">
    <cofactor evidence="13">
        <name>[4Fe-4S] cluster</name>
        <dbReference type="ChEBI" id="CHEBI:49883"/>
    </cofactor>
    <text evidence="13">Binds 1 [4Fe-4S] cluster.</text>
</comment>
<dbReference type="GO" id="GO:0035485">
    <property type="term" value="F:adenine/guanine mispair binding"/>
    <property type="evidence" value="ECO:0007669"/>
    <property type="project" value="TreeGrafter"/>
</dbReference>
<accession>A0A1Y1UIC8</accession>
<evidence type="ECO:0000256" key="6">
    <source>
        <dbReference type="ARBA" id="ARBA00022723"/>
    </source>
</evidence>
<keyword evidence="10" id="KW-0411">Iron-sulfur</keyword>
<evidence type="ECO:0000256" key="2">
    <source>
        <dbReference type="ARBA" id="ARBA00008343"/>
    </source>
</evidence>
<keyword evidence="8" id="KW-0378">Hydrolase</keyword>
<dbReference type="InterPro" id="IPR029119">
    <property type="entry name" value="MutY_C"/>
</dbReference>
<keyword evidence="6" id="KW-0479">Metal-binding</keyword>
<evidence type="ECO:0000313" key="16">
    <source>
        <dbReference type="EMBL" id="ORX36845.1"/>
    </source>
</evidence>
<dbReference type="AlphaFoldDB" id="A0A1Y1UIC8"/>
<dbReference type="GO" id="GO:0046872">
    <property type="term" value="F:metal ion binding"/>
    <property type="evidence" value="ECO:0007669"/>
    <property type="project" value="UniProtKB-UniRule"/>
</dbReference>
<dbReference type="Gene3D" id="1.10.1670.10">
    <property type="entry name" value="Helix-hairpin-Helix base-excision DNA repair enzymes (C-terminal)"/>
    <property type="match status" value="1"/>
</dbReference>
<dbReference type="Pfam" id="PF00730">
    <property type="entry name" value="HhH-GPD"/>
    <property type="match status" value="1"/>
</dbReference>
<dbReference type="InterPro" id="IPR015797">
    <property type="entry name" value="NUDIX_hydrolase-like_dom_sf"/>
</dbReference>
<keyword evidence="7 13" id="KW-0227">DNA damage</keyword>
<keyword evidence="12 13" id="KW-0326">Glycosidase</keyword>
<dbReference type="EC" id="3.2.2.31" evidence="3 13"/>